<reference evidence="10 12" key="2">
    <citation type="submission" date="2020-08" db="EMBL/GenBank/DDBJ databases">
        <title>Sequencing the genomes of 1000 actinobacteria strains.</title>
        <authorList>
            <person name="Klenk H.-P."/>
        </authorList>
    </citation>
    <scope>NUCLEOTIDE SEQUENCE [LARGE SCALE GENOMIC DNA]</scope>
    <source>
        <strain evidence="10 12">DSM 9581</strain>
    </source>
</reference>
<dbReference type="EMBL" id="BJVQ01000019">
    <property type="protein sequence ID" value="GEL46586.1"/>
    <property type="molecule type" value="Genomic_DNA"/>
</dbReference>
<comment type="caution">
    <text evidence="9">The sequence shown here is derived from an EMBL/GenBank/DDBJ whole genome shotgun (WGS) entry which is preliminary data.</text>
</comment>
<dbReference type="Proteomes" id="UP000321723">
    <property type="component" value="Unassembled WGS sequence"/>
</dbReference>
<evidence type="ECO:0000256" key="1">
    <source>
        <dbReference type="ARBA" id="ARBA00011975"/>
    </source>
</evidence>
<evidence type="ECO:0000313" key="11">
    <source>
        <dbReference type="Proteomes" id="UP000321723"/>
    </source>
</evidence>
<keyword evidence="4 6" id="KW-0949">S-adenosyl-L-methionine</keyword>
<evidence type="ECO:0000256" key="5">
    <source>
        <dbReference type="ARBA" id="ARBA00022747"/>
    </source>
</evidence>
<evidence type="ECO:0000256" key="7">
    <source>
        <dbReference type="RuleBase" id="RU000416"/>
    </source>
</evidence>
<evidence type="ECO:0000256" key="3">
    <source>
        <dbReference type="ARBA" id="ARBA00022679"/>
    </source>
</evidence>
<feature type="region of interest" description="Disordered" evidence="8">
    <location>
        <begin position="206"/>
        <end position="225"/>
    </location>
</feature>
<dbReference type="OrthoDB" id="9813719at2"/>
<comment type="similarity">
    <text evidence="6 7">Belongs to the class I-like SAM-binding methyltransferase superfamily. C5-methyltransferase family.</text>
</comment>
<dbReference type="EMBL" id="JACHDN010000001">
    <property type="protein sequence ID" value="MBB5474548.1"/>
    <property type="molecule type" value="Genomic_DNA"/>
</dbReference>
<dbReference type="Gene3D" id="3.40.50.150">
    <property type="entry name" value="Vaccinia Virus protein VP39"/>
    <property type="match status" value="1"/>
</dbReference>
<name>A0A511FBF1_9CELL</name>
<gene>
    <name evidence="9" type="ORF">CHO01_17020</name>
    <name evidence="10" type="ORF">HNR08_003284</name>
</gene>
<dbReference type="EC" id="2.1.1.37" evidence="1"/>
<reference evidence="9 11" key="1">
    <citation type="submission" date="2019-07" db="EMBL/GenBank/DDBJ databases">
        <title>Whole genome shotgun sequence of Cellulomonas hominis NBRC 16055.</title>
        <authorList>
            <person name="Hosoyama A."/>
            <person name="Uohara A."/>
            <person name="Ohji S."/>
            <person name="Ichikawa N."/>
        </authorList>
    </citation>
    <scope>NUCLEOTIDE SEQUENCE [LARGE SCALE GENOMIC DNA]</scope>
    <source>
        <strain evidence="9 11">NBRC 16055</strain>
    </source>
</reference>
<dbReference type="Proteomes" id="UP000564629">
    <property type="component" value="Unassembled WGS sequence"/>
</dbReference>
<dbReference type="RefSeq" id="WP_146836524.1">
    <property type="nucleotide sequence ID" value="NZ_BJVQ01000019.1"/>
</dbReference>
<dbReference type="PANTHER" id="PTHR46098:SF1">
    <property type="entry name" value="TRNA (CYTOSINE(38)-C(5))-METHYLTRANSFERASE"/>
    <property type="match status" value="1"/>
</dbReference>
<protein>
    <recommendedName>
        <fullName evidence="1">DNA (cytosine-5-)-methyltransferase</fullName>
        <ecNumber evidence="1">2.1.1.37</ecNumber>
    </recommendedName>
</protein>
<dbReference type="GO" id="GO:0009307">
    <property type="term" value="P:DNA restriction-modification system"/>
    <property type="evidence" value="ECO:0007669"/>
    <property type="project" value="UniProtKB-KW"/>
</dbReference>
<dbReference type="GO" id="GO:0003886">
    <property type="term" value="F:DNA (cytosine-5-)-methyltransferase activity"/>
    <property type="evidence" value="ECO:0007669"/>
    <property type="project" value="UniProtKB-EC"/>
</dbReference>
<feature type="active site" evidence="6">
    <location>
        <position position="82"/>
    </location>
</feature>
<evidence type="ECO:0000313" key="9">
    <source>
        <dbReference type="EMBL" id="GEL46586.1"/>
    </source>
</evidence>
<accession>A0A511FBF1</accession>
<dbReference type="AlphaFoldDB" id="A0A511FBF1"/>
<dbReference type="Pfam" id="PF00145">
    <property type="entry name" value="DNA_methylase"/>
    <property type="match status" value="2"/>
</dbReference>
<dbReference type="PANTHER" id="PTHR46098">
    <property type="entry name" value="TRNA (CYTOSINE(38)-C(5))-METHYLTRANSFERASE"/>
    <property type="match status" value="1"/>
</dbReference>
<dbReference type="InterPro" id="IPR001525">
    <property type="entry name" value="C5_MeTfrase"/>
</dbReference>
<sequence>MTAPATSRSPLRYASLFTGIGGFEVGIHAETDWEPTVMVEFNKNCQRVLSRHFPNTPLMGDIRDVAAADLGRPDIAFAGIPCQDLSGAAPHRLGLAGARSGMFWEFARILDEHPEHERPRWVVIENPDGLLRSPGRGKDGVDRTGWDAATVFGVLEELGYGWAYRVVDGRHLGTPQRRRRVLVVAHRGGDPRPAWAVLGDEQRGGEAARPGVLGRNARGPRPALSPVGPDGALIWRKSARARTSLVKGGYETWVADGDGNTLTGYDGGGPLRQTHLIAQAGRLRTLSVTEWERLQGFPDGWTSDMPLTARWTALGNAVHTGTSAWLARRLAVVDAAVPLVGA</sequence>
<dbReference type="NCBIfam" id="TIGR00675">
    <property type="entry name" value="dcm"/>
    <property type="match status" value="1"/>
</dbReference>
<evidence type="ECO:0000313" key="12">
    <source>
        <dbReference type="Proteomes" id="UP000564629"/>
    </source>
</evidence>
<proteinExistence type="inferred from homology"/>
<dbReference type="PROSITE" id="PS51679">
    <property type="entry name" value="SAM_MT_C5"/>
    <property type="match status" value="1"/>
</dbReference>
<evidence type="ECO:0000313" key="10">
    <source>
        <dbReference type="EMBL" id="MBB5474548.1"/>
    </source>
</evidence>
<evidence type="ECO:0000256" key="8">
    <source>
        <dbReference type="SAM" id="MobiDB-lite"/>
    </source>
</evidence>
<dbReference type="SUPFAM" id="SSF53335">
    <property type="entry name" value="S-adenosyl-L-methionine-dependent methyltransferases"/>
    <property type="match status" value="1"/>
</dbReference>
<evidence type="ECO:0000256" key="4">
    <source>
        <dbReference type="ARBA" id="ARBA00022691"/>
    </source>
</evidence>
<dbReference type="InterPro" id="IPR029063">
    <property type="entry name" value="SAM-dependent_MTases_sf"/>
</dbReference>
<keyword evidence="11" id="KW-1185">Reference proteome</keyword>
<evidence type="ECO:0000256" key="2">
    <source>
        <dbReference type="ARBA" id="ARBA00022603"/>
    </source>
</evidence>
<dbReference type="InterPro" id="IPR050750">
    <property type="entry name" value="C5-MTase"/>
</dbReference>
<evidence type="ECO:0000256" key="6">
    <source>
        <dbReference type="PROSITE-ProRule" id="PRU01016"/>
    </source>
</evidence>
<dbReference type="PRINTS" id="PR00105">
    <property type="entry name" value="C5METTRFRASE"/>
</dbReference>
<organism evidence="9 11">
    <name type="scientific">Cellulomonas hominis</name>
    <dbReference type="NCBI Taxonomy" id="156981"/>
    <lineage>
        <taxon>Bacteria</taxon>
        <taxon>Bacillati</taxon>
        <taxon>Actinomycetota</taxon>
        <taxon>Actinomycetes</taxon>
        <taxon>Micrococcales</taxon>
        <taxon>Cellulomonadaceae</taxon>
        <taxon>Cellulomonas</taxon>
    </lineage>
</organism>
<keyword evidence="5" id="KW-0680">Restriction system</keyword>
<keyword evidence="3 6" id="KW-0808">Transferase</keyword>
<dbReference type="Gene3D" id="3.90.120.10">
    <property type="entry name" value="DNA Methylase, subunit A, domain 2"/>
    <property type="match status" value="1"/>
</dbReference>
<keyword evidence="2 6" id="KW-0489">Methyltransferase</keyword>
<dbReference type="GO" id="GO:0032259">
    <property type="term" value="P:methylation"/>
    <property type="evidence" value="ECO:0007669"/>
    <property type="project" value="UniProtKB-KW"/>
</dbReference>